<dbReference type="PROSITE" id="PS00152">
    <property type="entry name" value="ATPASE_ALPHA_BETA"/>
    <property type="match status" value="1"/>
</dbReference>
<keyword evidence="7 14" id="KW-0067">ATP-binding</keyword>
<dbReference type="SUPFAM" id="SSF47917">
    <property type="entry name" value="C-terminal domain of alpha and beta subunits of F1 ATP synthase"/>
    <property type="match status" value="1"/>
</dbReference>
<dbReference type="EMBL" id="QFQI01000008">
    <property type="protein sequence ID" value="PZQ59578.1"/>
    <property type="molecule type" value="Genomic_DNA"/>
</dbReference>
<evidence type="ECO:0000256" key="3">
    <source>
        <dbReference type="ARBA" id="ARBA00008936"/>
    </source>
</evidence>
<dbReference type="EC" id="7.1.2.2" evidence="14"/>
<dbReference type="GO" id="GO:0046933">
    <property type="term" value="F:proton-transporting ATP synthase activity, rotational mechanism"/>
    <property type="evidence" value="ECO:0007669"/>
    <property type="project" value="UniProtKB-UniRule"/>
</dbReference>
<dbReference type="GO" id="GO:0005524">
    <property type="term" value="F:ATP binding"/>
    <property type="evidence" value="ECO:0007669"/>
    <property type="project" value="UniProtKB-UniRule"/>
</dbReference>
<keyword evidence="14" id="KW-1003">Cell membrane</keyword>
<comment type="caution">
    <text evidence="18">The sequence shown here is derived from an EMBL/GenBank/DDBJ whole genome shotgun (WGS) entry which is preliminary data.</text>
</comment>
<dbReference type="HAMAP" id="MF_01346">
    <property type="entry name" value="ATP_synth_alpha_bact"/>
    <property type="match status" value="1"/>
</dbReference>
<accession>A0A2W5P4T7</accession>
<dbReference type="CDD" id="cd18116">
    <property type="entry name" value="ATP-synt_F1_alpha_N"/>
    <property type="match status" value="1"/>
</dbReference>
<evidence type="ECO:0000259" key="17">
    <source>
        <dbReference type="Pfam" id="PF02874"/>
    </source>
</evidence>
<dbReference type="SUPFAM" id="SSF50615">
    <property type="entry name" value="N-terminal domain of alpha and beta subunits of F1 ATP synthase"/>
    <property type="match status" value="1"/>
</dbReference>
<dbReference type="Proteomes" id="UP000249229">
    <property type="component" value="Unassembled WGS sequence"/>
</dbReference>
<dbReference type="NCBIfam" id="TIGR00962">
    <property type="entry name" value="atpA"/>
    <property type="match status" value="1"/>
</dbReference>
<name>A0A2W5P4T7_9SPHN</name>
<dbReference type="InterPro" id="IPR027417">
    <property type="entry name" value="P-loop_NTPase"/>
</dbReference>
<evidence type="ECO:0000256" key="13">
    <source>
        <dbReference type="ARBA" id="ARBA00026013"/>
    </source>
</evidence>
<evidence type="ECO:0000256" key="4">
    <source>
        <dbReference type="ARBA" id="ARBA00022448"/>
    </source>
</evidence>
<evidence type="ECO:0000256" key="14">
    <source>
        <dbReference type="HAMAP-Rule" id="MF_01346"/>
    </source>
</evidence>
<dbReference type="PIRSF" id="PIRSF039088">
    <property type="entry name" value="F_ATPase_subunit_alpha"/>
    <property type="match status" value="1"/>
</dbReference>
<dbReference type="FunFam" id="2.40.30.20:FF:000001">
    <property type="entry name" value="ATP synthase subunit alpha"/>
    <property type="match status" value="1"/>
</dbReference>
<dbReference type="AlphaFoldDB" id="A0A2W5P4T7"/>
<dbReference type="GO" id="GO:0043531">
    <property type="term" value="F:ADP binding"/>
    <property type="evidence" value="ECO:0007669"/>
    <property type="project" value="TreeGrafter"/>
</dbReference>
<reference evidence="18 19" key="1">
    <citation type="submission" date="2017-08" db="EMBL/GenBank/DDBJ databases">
        <title>Infants hospitalized years apart are colonized by the same room-sourced microbial strains.</title>
        <authorList>
            <person name="Brooks B."/>
            <person name="Olm M.R."/>
            <person name="Firek B.A."/>
            <person name="Baker R."/>
            <person name="Thomas B.C."/>
            <person name="Morowitz M.J."/>
            <person name="Banfield J.F."/>
        </authorList>
    </citation>
    <scope>NUCLEOTIDE SEQUENCE [LARGE SCALE GENOMIC DNA]</scope>
    <source>
        <strain evidence="18">S2_005_001_R1_22</strain>
    </source>
</reference>
<dbReference type="Pfam" id="PF00006">
    <property type="entry name" value="ATP-synt_ab"/>
    <property type="match status" value="1"/>
</dbReference>
<dbReference type="InterPro" id="IPR023366">
    <property type="entry name" value="ATP_synth_asu-like_sf"/>
</dbReference>
<dbReference type="GO" id="GO:0045259">
    <property type="term" value="C:proton-transporting ATP synthase complex"/>
    <property type="evidence" value="ECO:0007669"/>
    <property type="project" value="UniProtKB-KW"/>
</dbReference>
<dbReference type="CDD" id="cd18113">
    <property type="entry name" value="ATP-synt_F1_alpha_C"/>
    <property type="match status" value="1"/>
</dbReference>
<dbReference type="InterPro" id="IPR000194">
    <property type="entry name" value="ATPase_F1/V1/A1_a/bsu_nucl-bd"/>
</dbReference>
<evidence type="ECO:0000256" key="7">
    <source>
        <dbReference type="ARBA" id="ARBA00022840"/>
    </source>
</evidence>
<dbReference type="InterPro" id="IPR004100">
    <property type="entry name" value="ATPase_F1/V1/A1_a/bsu_N"/>
</dbReference>
<sequence length="509" mass="54767">MDIRAAEISRVIKDQIANFGTEAQVSETGQVLSVGDGIARIYGLDNVQAGEMVEFANGVQGMALNLEADNVGVVIFGSDSEIREGDTVKRTGTIVDVPVGKGLLGRVVDGLGNPIDGKGPIASDQRSRVEVKAPGIIPRKSVHEPVQTGLKAIDALVPVGRGQRELIIGDRQTGKSAIALDTFINQKQANAGTDESKKLYCVYVAIGQKRSTVAQLVRTLEENGAMEYSIVVAATASDPAPLQFLAPYTGCAMGEYFRDNGMHAVIVYDDLSKQAVAYRQMSLLLRRPPGREAYPGDVFYLHSRLLERAAKMNEDNGSGSLTALPIIETQAGDVSAYIPTNVISITDGQIFLETDLFFAGIRPAINVGLSVSRVGGAAQTKAMKKVSGSIKLELAQYREMAAFAQFGSDLDASTQRLLNRGARLTELLKQPQFAPMPFEEQTASIYAGTNGFIDKVPVADVNRYEAAMLSYLRSDHADVLTTIRDSRELGKDTEGKLKAALEQFAKTFA</sequence>
<comment type="subunit">
    <text evidence="13">F-type ATPases have 2 components, CF(1) - the catalytic core - and CF(0) - the membrane proton channel. CF(1) has five subunits: alpha(3), beta(3), gamma(1), delta(1), epsilon(1). CF(0) has four main subunits: a(1), b(1), b'(1) and c(9-12).</text>
</comment>
<evidence type="ECO:0000256" key="8">
    <source>
        <dbReference type="ARBA" id="ARBA00022967"/>
    </source>
</evidence>
<dbReference type="FunFam" id="1.20.150.20:FF:000001">
    <property type="entry name" value="ATP synthase subunit alpha"/>
    <property type="match status" value="1"/>
</dbReference>
<comment type="function">
    <text evidence="1 14">Produces ATP from ADP in the presence of a proton gradient across the membrane. The alpha chain is a regulatory subunit.</text>
</comment>
<keyword evidence="4 14" id="KW-0813">Transport</keyword>
<keyword evidence="8 14" id="KW-1278">Translocase</keyword>
<evidence type="ECO:0000256" key="9">
    <source>
        <dbReference type="ARBA" id="ARBA00023065"/>
    </source>
</evidence>
<evidence type="ECO:0000256" key="6">
    <source>
        <dbReference type="ARBA" id="ARBA00022781"/>
    </source>
</evidence>
<dbReference type="Pfam" id="PF00306">
    <property type="entry name" value="ATP-synt_ab_C"/>
    <property type="match status" value="1"/>
</dbReference>
<feature type="binding site" evidence="14">
    <location>
        <begin position="169"/>
        <end position="176"/>
    </location>
    <ligand>
        <name>ATP</name>
        <dbReference type="ChEBI" id="CHEBI:30616"/>
    </ligand>
</feature>
<keyword evidence="9 14" id="KW-0406">Ion transport</keyword>
<dbReference type="SUPFAM" id="SSF52540">
    <property type="entry name" value="P-loop containing nucleoside triphosphate hydrolases"/>
    <property type="match status" value="1"/>
</dbReference>
<evidence type="ECO:0000256" key="11">
    <source>
        <dbReference type="ARBA" id="ARBA00023196"/>
    </source>
</evidence>
<dbReference type="Gene3D" id="3.40.50.300">
    <property type="entry name" value="P-loop containing nucleotide triphosphate hydrolases"/>
    <property type="match status" value="1"/>
</dbReference>
<dbReference type="CDD" id="cd01132">
    <property type="entry name" value="F1-ATPase_alpha_CD"/>
    <property type="match status" value="1"/>
</dbReference>
<dbReference type="Gene3D" id="1.20.150.20">
    <property type="entry name" value="ATP synthase alpha/beta chain, C-terminal domain"/>
    <property type="match status" value="1"/>
</dbReference>
<feature type="domain" description="ATP synthase alpha subunit C-terminal" evidence="16">
    <location>
        <begin position="379"/>
        <end position="504"/>
    </location>
</feature>
<feature type="domain" description="ATPase F1/V1/A1 complex alpha/beta subunit nucleotide-binding" evidence="15">
    <location>
        <begin position="149"/>
        <end position="372"/>
    </location>
</feature>
<feature type="domain" description="ATPase F1/V1/A1 complex alpha/beta subunit N-terminal" evidence="17">
    <location>
        <begin position="25"/>
        <end position="92"/>
    </location>
</feature>
<comment type="similarity">
    <text evidence="3 14">Belongs to the ATPase alpha/beta chains family.</text>
</comment>
<dbReference type="InterPro" id="IPR038376">
    <property type="entry name" value="ATP_synth_asu_C_sf"/>
</dbReference>
<dbReference type="NCBIfam" id="NF009884">
    <property type="entry name" value="PRK13343.1"/>
    <property type="match status" value="1"/>
</dbReference>
<keyword evidence="10 14" id="KW-0472">Membrane</keyword>
<dbReference type="InterPro" id="IPR020003">
    <property type="entry name" value="ATPase_a/bsu_AS"/>
</dbReference>
<dbReference type="PANTHER" id="PTHR48082:SF2">
    <property type="entry name" value="ATP SYNTHASE SUBUNIT ALPHA, MITOCHONDRIAL"/>
    <property type="match status" value="1"/>
</dbReference>
<feature type="site" description="Required for activity" evidence="14">
    <location>
        <position position="370"/>
    </location>
</feature>
<evidence type="ECO:0000259" key="15">
    <source>
        <dbReference type="Pfam" id="PF00006"/>
    </source>
</evidence>
<dbReference type="PANTHER" id="PTHR48082">
    <property type="entry name" value="ATP SYNTHASE SUBUNIT ALPHA, MITOCHONDRIAL"/>
    <property type="match status" value="1"/>
</dbReference>
<dbReference type="FunFam" id="3.40.50.300:FF:002432">
    <property type="entry name" value="ATP synthase subunit alpha, mitochondrial"/>
    <property type="match status" value="1"/>
</dbReference>
<dbReference type="Pfam" id="PF02874">
    <property type="entry name" value="ATP-synt_ab_N"/>
    <property type="match status" value="1"/>
</dbReference>
<dbReference type="InterPro" id="IPR000793">
    <property type="entry name" value="ATP_synth_asu_C"/>
</dbReference>
<evidence type="ECO:0000259" key="16">
    <source>
        <dbReference type="Pfam" id="PF00306"/>
    </source>
</evidence>
<gene>
    <name evidence="14" type="primary">atpA</name>
    <name evidence="18" type="ORF">DI544_10580</name>
</gene>
<evidence type="ECO:0000256" key="5">
    <source>
        <dbReference type="ARBA" id="ARBA00022741"/>
    </source>
</evidence>
<keyword evidence="5 14" id="KW-0547">Nucleotide-binding</keyword>
<evidence type="ECO:0000256" key="12">
    <source>
        <dbReference type="ARBA" id="ARBA00023310"/>
    </source>
</evidence>
<dbReference type="InterPro" id="IPR005294">
    <property type="entry name" value="ATP_synth_F1_asu"/>
</dbReference>
<dbReference type="InterPro" id="IPR033732">
    <property type="entry name" value="ATP_synth_F1_a_nt-bd_dom"/>
</dbReference>
<evidence type="ECO:0000313" key="18">
    <source>
        <dbReference type="EMBL" id="PZQ59578.1"/>
    </source>
</evidence>
<keyword evidence="6 14" id="KW-0375">Hydrogen ion transport</keyword>
<comment type="catalytic activity">
    <reaction evidence="14">
        <text>ATP + H2O + 4 H(+)(in) = ADP + phosphate + 5 H(+)(out)</text>
        <dbReference type="Rhea" id="RHEA:57720"/>
        <dbReference type="ChEBI" id="CHEBI:15377"/>
        <dbReference type="ChEBI" id="CHEBI:15378"/>
        <dbReference type="ChEBI" id="CHEBI:30616"/>
        <dbReference type="ChEBI" id="CHEBI:43474"/>
        <dbReference type="ChEBI" id="CHEBI:456216"/>
        <dbReference type="EC" id="7.1.2.2"/>
    </reaction>
</comment>
<organism evidence="18 19">
    <name type="scientific">Sphingomonas taxi</name>
    <dbReference type="NCBI Taxonomy" id="1549858"/>
    <lineage>
        <taxon>Bacteria</taxon>
        <taxon>Pseudomonadati</taxon>
        <taxon>Pseudomonadota</taxon>
        <taxon>Alphaproteobacteria</taxon>
        <taxon>Sphingomonadales</taxon>
        <taxon>Sphingomonadaceae</taxon>
        <taxon>Sphingomonas</taxon>
    </lineage>
</organism>
<dbReference type="GO" id="GO:0005886">
    <property type="term" value="C:plasma membrane"/>
    <property type="evidence" value="ECO:0007669"/>
    <property type="project" value="UniProtKB-SubCell"/>
</dbReference>
<evidence type="ECO:0000256" key="1">
    <source>
        <dbReference type="ARBA" id="ARBA00003784"/>
    </source>
</evidence>
<protein>
    <recommendedName>
        <fullName evidence="14">ATP synthase subunit alpha</fullName>
        <ecNumber evidence="14">7.1.2.2</ecNumber>
    </recommendedName>
    <alternativeName>
        <fullName evidence="14">ATP synthase F1 sector subunit alpha</fullName>
    </alternativeName>
    <alternativeName>
        <fullName evidence="14">F-ATPase subunit alpha</fullName>
    </alternativeName>
</protein>
<evidence type="ECO:0000256" key="10">
    <source>
        <dbReference type="ARBA" id="ARBA00023136"/>
    </source>
</evidence>
<evidence type="ECO:0000313" key="19">
    <source>
        <dbReference type="Proteomes" id="UP000249229"/>
    </source>
</evidence>
<keyword evidence="11 14" id="KW-0139">CF(1)</keyword>
<proteinExistence type="inferred from homology"/>
<keyword evidence="12 14" id="KW-0066">ATP synthesis</keyword>
<comment type="subcellular location">
    <subcellularLocation>
        <location evidence="14">Cell membrane</location>
        <topology evidence="14">Peripheral membrane protein</topology>
    </subcellularLocation>
    <subcellularLocation>
        <location evidence="2">Membrane</location>
    </subcellularLocation>
</comment>
<dbReference type="Gene3D" id="2.40.30.20">
    <property type="match status" value="1"/>
</dbReference>
<evidence type="ECO:0000256" key="2">
    <source>
        <dbReference type="ARBA" id="ARBA00004370"/>
    </source>
</evidence>
<dbReference type="InterPro" id="IPR036121">
    <property type="entry name" value="ATPase_F1/V1/A1_a/bsu_N_sf"/>
</dbReference>